<dbReference type="Proteomes" id="UP000516260">
    <property type="component" value="Chromosome 8"/>
</dbReference>
<protein>
    <submittedName>
        <fullName evidence="2">Uncharacterized protein</fullName>
    </submittedName>
</protein>
<sequence length="181" mass="20518">MSKSSSGGFLNFAYHDSETLELEKRFPSKTHHTNPYERDIRADSHHSSNDRAGGGGGIANAALPGWQHDGWRGGESIAMNLISNQRNMSMRWRGNTTRRMSVFPDAEPPPLAPTEDALQKEMETEEQNLVKDLVDMSTRERIDAIRDLPMSFQEKKSIRNQVLAFKSATQSHLLHLLQRFL</sequence>
<keyword evidence="3" id="KW-1185">Reference proteome</keyword>
<feature type="compositionally biased region" description="Basic and acidic residues" evidence="1">
    <location>
        <begin position="34"/>
        <end position="49"/>
    </location>
</feature>
<name>A0A4Z2B2C1_9TELE</name>
<evidence type="ECO:0000313" key="3">
    <source>
        <dbReference type="Proteomes" id="UP000516260"/>
    </source>
</evidence>
<accession>A0A4Z2B2C1</accession>
<gene>
    <name evidence="2" type="ORF">fugu_008230</name>
</gene>
<comment type="caution">
    <text evidence="2">The sequence shown here is derived from an EMBL/GenBank/DDBJ whole genome shotgun (WGS) entry which is preliminary data.</text>
</comment>
<evidence type="ECO:0000256" key="1">
    <source>
        <dbReference type="SAM" id="MobiDB-lite"/>
    </source>
</evidence>
<evidence type="ECO:0000313" key="2">
    <source>
        <dbReference type="EMBL" id="TNM85959.1"/>
    </source>
</evidence>
<proteinExistence type="predicted"/>
<organism evidence="2 3">
    <name type="scientific">Takifugu bimaculatus</name>
    <dbReference type="NCBI Taxonomy" id="433685"/>
    <lineage>
        <taxon>Eukaryota</taxon>
        <taxon>Metazoa</taxon>
        <taxon>Chordata</taxon>
        <taxon>Craniata</taxon>
        <taxon>Vertebrata</taxon>
        <taxon>Euteleostomi</taxon>
        <taxon>Actinopterygii</taxon>
        <taxon>Neopterygii</taxon>
        <taxon>Teleostei</taxon>
        <taxon>Neoteleostei</taxon>
        <taxon>Acanthomorphata</taxon>
        <taxon>Eupercaria</taxon>
        <taxon>Tetraodontiformes</taxon>
        <taxon>Tetradontoidea</taxon>
        <taxon>Tetraodontidae</taxon>
        <taxon>Takifugu</taxon>
    </lineage>
</organism>
<reference evidence="2 3" key="1">
    <citation type="submission" date="2019-04" db="EMBL/GenBank/DDBJ databases">
        <title>The sequence and de novo assembly of Takifugu bimaculatus genome using PacBio and Hi-C technologies.</title>
        <authorList>
            <person name="Xu P."/>
            <person name="Liu B."/>
            <person name="Zhou Z."/>
        </authorList>
    </citation>
    <scope>NUCLEOTIDE SEQUENCE [LARGE SCALE GENOMIC DNA]</scope>
    <source>
        <strain evidence="2">TB-2018</strain>
        <tissue evidence="2">Muscle</tissue>
    </source>
</reference>
<dbReference type="EMBL" id="SWLE01000021">
    <property type="protein sequence ID" value="TNM85959.1"/>
    <property type="molecule type" value="Genomic_DNA"/>
</dbReference>
<feature type="region of interest" description="Disordered" evidence="1">
    <location>
        <begin position="24"/>
        <end position="60"/>
    </location>
</feature>
<dbReference type="AlphaFoldDB" id="A0A4Z2B2C1"/>